<protein>
    <submittedName>
        <fullName evidence="9">Ethylene-responsive transcription factor ERF105-like</fullName>
    </submittedName>
</protein>
<dbReference type="GO" id="GO:0003700">
    <property type="term" value="F:DNA-binding transcription factor activity"/>
    <property type="evidence" value="ECO:0007669"/>
    <property type="project" value="InterPro"/>
</dbReference>
<dbReference type="PANTHER" id="PTHR31190">
    <property type="entry name" value="DNA-BINDING DOMAIN"/>
    <property type="match status" value="1"/>
</dbReference>
<evidence type="ECO:0000256" key="1">
    <source>
        <dbReference type="ARBA" id="ARBA00004123"/>
    </source>
</evidence>
<dbReference type="OMA" id="WDNDQKG"/>
<name>A0A1U8BFY1_NELNU</name>
<dbReference type="GO" id="GO:0009873">
    <property type="term" value="P:ethylene-activated signaling pathway"/>
    <property type="evidence" value="ECO:0007669"/>
    <property type="project" value="UniProtKB-KW"/>
</dbReference>
<dbReference type="Proteomes" id="UP000189703">
    <property type="component" value="Unplaced"/>
</dbReference>
<dbReference type="GO" id="GO:0000976">
    <property type="term" value="F:transcription cis-regulatory region binding"/>
    <property type="evidence" value="ECO:0007669"/>
    <property type="project" value="UniProtKB-ARBA"/>
</dbReference>
<dbReference type="FunCoup" id="A0A1U8BFY1">
    <property type="interactions" value="68"/>
</dbReference>
<gene>
    <name evidence="9" type="primary">LOC104610488</name>
</gene>
<dbReference type="InterPro" id="IPR016177">
    <property type="entry name" value="DNA-bd_dom_sf"/>
</dbReference>
<dbReference type="FunFam" id="3.30.730.10:FF:000001">
    <property type="entry name" value="Ethylene-responsive transcription factor 2"/>
    <property type="match status" value="1"/>
</dbReference>
<dbReference type="InterPro" id="IPR001471">
    <property type="entry name" value="AP2/ERF_dom"/>
</dbReference>
<evidence type="ECO:0000313" key="9">
    <source>
        <dbReference type="RefSeq" id="XP_010275423.1"/>
    </source>
</evidence>
<dbReference type="RefSeq" id="XP_010275423.1">
    <property type="nucleotide sequence ID" value="XM_010277121.2"/>
</dbReference>
<dbReference type="PROSITE" id="PS51032">
    <property type="entry name" value="AP2_ERF"/>
    <property type="match status" value="1"/>
</dbReference>
<accession>A0A1U8BFY1</accession>
<dbReference type="SUPFAM" id="SSF54171">
    <property type="entry name" value="DNA-binding domain"/>
    <property type="match status" value="1"/>
</dbReference>
<evidence type="ECO:0000256" key="4">
    <source>
        <dbReference type="ARBA" id="ARBA00023125"/>
    </source>
</evidence>
<reference evidence="9" key="1">
    <citation type="submission" date="2025-08" db="UniProtKB">
        <authorList>
            <consortium name="RefSeq"/>
        </authorList>
    </citation>
    <scope>IDENTIFICATION</scope>
</reference>
<organism evidence="8 9">
    <name type="scientific">Nelumbo nucifera</name>
    <name type="common">Sacred lotus</name>
    <dbReference type="NCBI Taxonomy" id="4432"/>
    <lineage>
        <taxon>Eukaryota</taxon>
        <taxon>Viridiplantae</taxon>
        <taxon>Streptophyta</taxon>
        <taxon>Embryophyta</taxon>
        <taxon>Tracheophyta</taxon>
        <taxon>Spermatophyta</taxon>
        <taxon>Magnoliopsida</taxon>
        <taxon>Proteales</taxon>
        <taxon>Nelumbonaceae</taxon>
        <taxon>Nelumbo</taxon>
    </lineage>
</organism>
<evidence type="ECO:0000256" key="7">
    <source>
        <dbReference type="ARBA" id="ARBA00023242"/>
    </source>
</evidence>
<dbReference type="SMART" id="SM00380">
    <property type="entry name" value="AP2"/>
    <property type="match status" value="1"/>
</dbReference>
<keyword evidence="4" id="KW-0238">DNA-binding</keyword>
<evidence type="ECO:0000256" key="6">
    <source>
        <dbReference type="ARBA" id="ARBA00023163"/>
    </source>
</evidence>
<keyword evidence="6" id="KW-0804">Transcription</keyword>
<keyword evidence="7" id="KW-0539">Nucleus</keyword>
<dbReference type="GeneID" id="104610488"/>
<dbReference type="GO" id="GO:0005634">
    <property type="term" value="C:nucleus"/>
    <property type="evidence" value="ECO:0007669"/>
    <property type="project" value="UniProtKB-SubCell"/>
</dbReference>
<keyword evidence="2" id="KW-0936">Ethylene signaling pathway</keyword>
<dbReference type="OrthoDB" id="674504at2759"/>
<evidence type="ECO:0000256" key="3">
    <source>
        <dbReference type="ARBA" id="ARBA00023015"/>
    </source>
</evidence>
<dbReference type="KEGG" id="nnu:104610488"/>
<comment type="subcellular location">
    <subcellularLocation>
        <location evidence="1">Nucleus</location>
    </subcellularLocation>
</comment>
<dbReference type="InterPro" id="IPR036955">
    <property type="entry name" value="AP2/ERF_dom_sf"/>
</dbReference>
<dbReference type="PANTHER" id="PTHR31190:SF499">
    <property type="entry name" value="ETHYLENE-RESPONSIVE TRANSCRIPTION FACTOR ERF105"/>
    <property type="match status" value="1"/>
</dbReference>
<dbReference type="PRINTS" id="PR00367">
    <property type="entry name" value="ETHRSPELEMNT"/>
</dbReference>
<dbReference type="Gene3D" id="3.30.730.10">
    <property type="entry name" value="AP2/ERF domain"/>
    <property type="match status" value="1"/>
</dbReference>
<evidence type="ECO:0000256" key="2">
    <source>
        <dbReference type="ARBA" id="ARBA00022745"/>
    </source>
</evidence>
<keyword evidence="8" id="KW-1185">Reference proteome</keyword>
<evidence type="ECO:0000313" key="8">
    <source>
        <dbReference type="Proteomes" id="UP000189703"/>
    </source>
</evidence>
<dbReference type="Pfam" id="PF00847">
    <property type="entry name" value="AP2"/>
    <property type="match status" value="1"/>
</dbReference>
<evidence type="ECO:0000256" key="5">
    <source>
        <dbReference type="ARBA" id="ARBA00023159"/>
    </source>
</evidence>
<keyword evidence="5" id="KW-0010">Activator</keyword>
<keyword evidence="3" id="KW-0805">Transcription regulation</keyword>
<proteinExistence type="predicted"/>
<dbReference type="InterPro" id="IPR044808">
    <property type="entry name" value="ERF_plant"/>
</dbReference>
<sequence>MATPDEASALDLIREHLFGDFASLESFLCDFNPRSSGLATSGEKPSVVVSTSDSFYSHTASSDSPVSGFSNEAFTSSFHSSMSEPLVSEPELEISDYLKMNGNDQVDQFFQFEAKPQIIDLTTPKSLSSDSNSSFNQRRPSLKIDLPPVKKLEWSGFNQPAQPVVTVSNQKQTDSEERKHYRGVRQRPWGKFAAEIRDPNRRGSRVWLGTFDTAVEAARAYDRAAFKMRGCKAILNFPLEAGKAVDPPTTNISRKRRRETETEVTQVKEQIQMKPIKRERSPEPENTKAAVSTICPLTPSSWTSVWESTDVNGIFNVPLLSPLSPHPPLGYPQLMVI</sequence>
<dbReference type="GO" id="GO:0006950">
    <property type="term" value="P:response to stress"/>
    <property type="evidence" value="ECO:0007669"/>
    <property type="project" value="UniProtKB-ARBA"/>
</dbReference>
<dbReference type="AlphaFoldDB" id="A0A1U8BFY1"/>
<dbReference type="eggNOG" id="ENOG502RXE3">
    <property type="taxonomic scope" value="Eukaryota"/>
</dbReference>
<dbReference type="CDD" id="cd00018">
    <property type="entry name" value="AP2"/>
    <property type="match status" value="1"/>
</dbReference>